<dbReference type="PANTHER" id="PTHR44329:SF298">
    <property type="entry name" value="MIXED LINEAGE KINASE DOMAIN-LIKE PROTEIN"/>
    <property type="match status" value="1"/>
</dbReference>
<dbReference type="OrthoDB" id="542242at2759"/>
<evidence type="ECO:0000256" key="4">
    <source>
        <dbReference type="ARBA" id="ARBA00022777"/>
    </source>
</evidence>
<feature type="region of interest" description="Disordered" evidence="8">
    <location>
        <begin position="1169"/>
        <end position="1193"/>
    </location>
</feature>
<keyword evidence="3 7" id="KW-0547">Nucleotide-binding</keyword>
<evidence type="ECO:0000256" key="5">
    <source>
        <dbReference type="ARBA" id="ARBA00022840"/>
    </source>
</evidence>
<feature type="region of interest" description="Disordered" evidence="8">
    <location>
        <begin position="204"/>
        <end position="232"/>
    </location>
</feature>
<dbReference type="Pfam" id="PF00571">
    <property type="entry name" value="CBS"/>
    <property type="match status" value="1"/>
</dbReference>
<evidence type="ECO:0000256" key="2">
    <source>
        <dbReference type="ARBA" id="ARBA00022679"/>
    </source>
</evidence>
<keyword evidence="2" id="KW-0808">Transferase</keyword>
<feature type="region of interest" description="Disordered" evidence="8">
    <location>
        <begin position="1100"/>
        <end position="1131"/>
    </location>
</feature>
<feature type="compositionally biased region" description="Low complexity" evidence="8">
    <location>
        <begin position="931"/>
        <end position="951"/>
    </location>
</feature>
<dbReference type="SUPFAM" id="SSF54631">
    <property type="entry name" value="CBS-domain pair"/>
    <property type="match status" value="1"/>
</dbReference>
<evidence type="ECO:0000313" key="11">
    <source>
        <dbReference type="EMBL" id="GAX75524.1"/>
    </source>
</evidence>
<name>A0A250WXG8_9CHLO</name>
<feature type="compositionally biased region" description="Polar residues" evidence="8">
    <location>
        <begin position="109"/>
        <end position="133"/>
    </location>
</feature>
<feature type="compositionally biased region" description="Low complexity" evidence="8">
    <location>
        <begin position="1104"/>
        <end position="1117"/>
    </location>
</feature>
<dbReference type="SUPFAM" id="SSF56112">
    <property type="entry name" value="Protein kinase-like (PK-like)"/>
    <property type="match status" value="1"/>
</dbReference>
<evidence type="ECO:0000313" key="12">
    <source>
        <dbReference type="Proteomes" id="UP000232323"/>
    </source>
</evidence>
<keyword evidence="12" id="KW-1185">Reference proteome</keyword>
<feature type="domain" description="CBS" evidence="10">
    <location>
        <begin position="319"/>
        <end position="388"/>
    </location>
</feature>
<dbReference type="InterPro" id="IPR000644">
    <property type="entry name" value="CBS_dom"/>
</dbReference>
<feature type="compositionally biased region" description="Polar residues" evidence="8">
    <location>
        <begin position="774"/>
        <end position="795"/>
    </location>
</feature>
<dbReference type="InterPro" id="IPR046342">
    <property type="entry name" value="CBS_dom_sf"/>
</dbReference>
<reference evidence="11 12" key="1">
    <citation type="submission" date="2017-08" db="EMBL/GenBank/DDBJ databases">
        <title>Acidophilic green algal genome provides insights into adaptation to an acidic environment.</title>
        <authorList>
            <person name="Hirooka S."/>
            <person name="Hirose Y."/>
            <person name="Kanesaki Y."/>
            <person name="Higuchi S."/>
            <person name="Fujiwara T."/>
            <person name="Onuma R."/>
            <person name="Era A."/>
            <person name="Ohbayashi R."/>
            <person name="Uzuka A."/>
            <person name="Nozaki H."/>
            <person name="Yoshikawa H."/>
            <person name="Miyagishima S.Y."/>
        </authorList>
    </citation>
    <scope>NUCLEOTIDE SEQUENCE [LARGE SCALE GENOMIC DNA]</scope>
    <source>
        <strain evidence="11 12">NIES-2499</strain>
    </source>
</reference>
<dbReference type="InterPro" id="IPR051681">
    <property type="entry name" value="Ser/Thr_Kinases-Pseudokinases"/>
</dbReference>
<sequence length="1417" mass="152780">MDQETEPYLFVAINNEEGDGEDDATNLTFTTSGRRGVRLKDVTPIFDSLDIEVLSYGLNKRLTNQSHYTVTSSEGGQLEPELLTKLYKAVEAELGIKVVRGHPREQQILHKQNSHTAPSTGTRNSSDMSDGSFTLNQRKLSKTLSWDANTAEACSPSSNATEFTPKPLLALQSINELSAGIQVIEDSAPSSPFSTVAWQDADSNSPSIPAWQESTLESESLESRPALGNPCECEDESDRPFWCGGITPDDVVERIMSRPVRWISFEADLGQAKALMSMWGISALMVDTDSVNPGFITRQNLLMASISSNLRRTKVKDIMKQPVVYVSPRIPIKRALQVMREKQVRRVAVFEAGIVKDDDPETWRAAWTGMVSDTDIFKYLGQPCGPPEGIETQQEGFNQSGSTPQEESTAGVNCMAIPNNTQHAASGAVSHGYSMSSTSLTASFSSISSLANSINVGGSRPVRMVSMEERYRAAAALWELDFNELEIIRKIGEGSFGEVVLANFRGTKVAAKRLRGFDSSDEAMPSPTVQPVLAQFFEREIEILATIRHPNVVNFIGACHTPPNVCLVTEYCARGSLDHLLHKSGLHLDTVKKTEFSLDIARGMSCLHAQHPPVIHRDLKPANLLVSARFEVKVADFGLSRIKDHAQLTNSRAGLEGTVEYCAPEVLRGEPYTEKCDIWSFGVVLWELLTRQRPYADADVPVFLLMMSLGNGSLRLPHLREEVIGSDAMGLSLLCKRCMQEDPQDRPSFREVLHVLEQEYKVIRGKAAAVPRSDSATSLRGCGVSQTSATPQLSVSPRVPRHLPRAISHNQSPIASRFSPLTPPVMEVSAAEERGSGDSAQRQHSGPALASLEGKASPNGEMRKKRSMMNRSSSTPTPDQLWFDDEGELIMMPVIAEGRSANGSERSSAHIDDAGSSSQHSEDRTLQQQQPLSRAPSIPRSSAPAQFPSSSPFAAMSSLQDAITRPTLGLSPFAAAPSVDVFMMQTTASAFSPFAALNASYEVAQPGTTLDAAAAAAAATSLASAPFPSAEEVSLFASATSSAAPGATPFAAASSQTTADASATLPAAASSQERTANKADDALSPSVALNMISNKRCSNSGLQSISSDRNSHPSSSSAAALPQDKSRLSRPLKSDIAANCTDRSNIMPPFSVAGDSEYTIPERAASFGSPFSVQPSPALRDVTGPRRRSQIKSDLSDGNLVKEISSALSPFSNFSCRSPFSQTCDADAVEDILDIQLCSITYDEVADEKHSSSINTPRTTKPVSDDSCALQNFQGLDTLLPSRESSVCCWELGNTGIAGTVISPMMKAMADERQRSNAPSSAHFSDSTTAPVHAPSRLYADGASRVDSVDQHICWLTIDGKQLPAEDGLFPVLSPRRSVQILNSVAVDPQKLQRPCVDPEVSSAVQLTLHSNAWVTI</sequence>
<organism evidence="11 12">
    <name type="scientific">Chlamydomonas eustigma</name>
    <dbReference type="NCBI Taxonomy" id="1157962"/>
    <lineage>
        <taxon>Eukaryota</taxon>
        <taxon>Viridiplantae</taxon>
        <taxon>Chlorophyta</taxon>
        <taxon>core chlorophytes</taxon>
        <taxon>Chlorophyceae</taxon>
        <taxon>CS clade</taxon>
        <taxon>Chlamydomonadales</taxon>
        <taxon>Chlamydomonadaceae</taxon>
        <taxon>Chlamydomonas</taxon>
    </lineage>
</organism>
<dbReference type="Gene3D" id="3.10.580.10">
    <property type="entry name" value="CBS-domain"/>
    <property type="match status" value="1"/>
</dbReference>
<feature type="region of interest" description="Disordered" evidence="8">
    <location>
        <begin position="388"/>
        <end position="410"/>
    </location>
</feature>
<evidence type="ECO:0000256" key="7">
    <source>
        <dbReference type="PROSITE-ProRule" id="PRU10141"/>
    </source>
</evidence>
<keyword evidence="4" id="KW-0418">Kinase</keyword>
<evidence type="ECO:0000256" key="3">
    <source>
        <dbReference type="ARBA" id="ARBA00022741"/>
    </source>
</evidence>
<feature type="region of interest" description="Disordered" evidence="8">
    <location>
        <begin position="900"/>
        <end position="951"/>
    </location>
</feature>
<dbReference type="PROSITE" id="PS50011">
    <property type="entry name" value="PROTEIN_KINASE_DOM"/>
    <property type="match status" value="1"/>
</dbReference>
<dbReference type="Gene3D" id="1.10.510.10">
    <property type="entry name" value="Transferase(Phosphotransferase) domain 1"/>
    <property type="match status" value="1"/>
</dbReference>
<evidence type="ECO:0000259" key="10">
    <source>
        <dbReference type="PROSITE" id="PS51371"/>
    </source>
</evidence>
<evidence type="ECO:0000259" key="9">
    <source>
        <dbReference type="PROSITE" id="PS50011"/>
    </source>
</evidence>
<dbReference type="Pfam" id="PF07714">
    <property type="entry name" value="PK_Tyr_Ser-Thr"/>
    <property type="match status" value="1"/>
</dbReference>
<dbReference type="CDD" id="cd13999">
    <property type="entry name" value="STKc_MAP3K-like"/>
    <property type="match status" value="1"/>
</dbReference>
<dbReference type="Gene3D" id="3.30.200.20">
    <property type="entry name" value="Phosphorylase Kinase, domain 1"/>
    <property type="match status" value="1"/>
</dbReference>
<dbReference type="EMBL" id="BEGY01000012">
    <property type="protein sequence ID" value="GAX75524.1"/>
    <property type="molecule type" value="Genomic_DNA"/>
</dbReference>
<accession>A0A250WXG8</accession>
<dbReference type="InterPro" id="IPR001245">
    <property type="entry name" value="Ser-Thr/Tyr_kinase_cat_dom"/>
</dbReference>
<dbReference type="PANTHER" id="PTHR44329">
    <property type="entry name" value="SERINE/THREONINE-PROTEIN KINASE TNNI3K-RELATED"/>
    <property type="match status" value="1"/>
</dbReference>
<keyword evidence="1" id="KW-0723">Serine/threonine-protein kinase</keyword>
<dbReference type="GO" id="GO:0005524">
    <property type="term" value="F:ATP binding"/>
    <property type="evidence" value="ECO:0007669"/>
    <property type="project" value="UniProtKB-UniRule"/>
</dbReference>
<feature type="region of interest" description="Disordered" evidence="8">
    <location>
        <begin position="829"/>
        <end position="884"/>
    </location>
</feature>
<evidence type="ECO:0000256" key="8">
    <source>
        <dbReference type="SAM" id="MobiDB-lite"/>
    </source>
</evidence>
<feature type="binding site" evidence="7">
    <location>
        <position position="512"/>
    </location>
    <ligand>
        <name>ATP</name>
        <dbReference type="ChEBI" id="CHEBI:30616"/>
    </ligand>
</feature>
<dbReference type="InterPro" id="IPR011009">
    <property type="entry name" value="Kinase-like_dom_sf"/>
</dbReference>
<protein>
    <recommendedName>
        <fullName evidence="13">Protein kinase domain-containing protein</fullName>
    </recommendedName>
</protein>
<dbReference type="SMART" id="SM00220">
    <property type="entry name" value="S_TKc"/>
    <property type="match status" value="1"/>
</dbReference>
<gene>
    <name evidence="11" type="ORF">CEUSTIGMA_g2967.t1</name>
</gene>
<feature type="compositionally biased region" description="Polar residues" evidence="8">
    <location>
        <begin position="391"/>
        <end position="410"/>
    </location>
</feature>
<dbReference type="GO" id="GO:0004674">
    <property type="term" value="F:protein serine/threonine kinase activity"/>
    <property type="evidence" value="ECO:0007669"/>
    <property type="project" value="UniProtKB-KW"/>
</dbReference>
<dbReference type="PROSITE" id="PS51371">
    <property type="entry name" value="CBS"/>
    <property type="match status" value="1"/>
</dbReference>
<dbReference type="InterPro" id="IPR008271">
    <property type="entry name" value="Ser/Thr_kinase_AS"/>
</dbReference>
<dbReference type="STRING" id="1157962.A0A250WXG8"/>
<keyword evidence="5 7" id="KW-0067">ATP-binding</keyword>
<evidence type="ECO:0000256" key="1">
    <source>
        <dbReference type="ARBA" id="ARBA00022527"/>
    </source>
</evidence>
<dbReference type="Proteomes" id="UP000232323">
    <property type="component" value="Unassembled WGS sequence"/>
</dbReference>
<evidence type="ECO:0000256" key="6">
    <source>
        <dbReference type="PROSITE-ProRule" id="PRU00703"/>
    </source>
</evidence>
<evidence type="ECO:0008006" key="13">
    <source>
        <dbReference type="Google" id="ProtNLM"/>
    </source>
</evidence>
<feature type="domain" description="Protein kinase" evidence="9">
    <location>
        <begin position="485"/>
        <end position="763"/>
    </location>
</feature>
<dbReference type="InterPro" id="IPR000719">
    <property type="entry name" value="Prot_kinase_dom"/>
</dbReference>
<proteinExistence type="predicted"/>
<dbReference type="PROSITE" id="PS00107">
    <property type="entry name" value="PROTEIN_KINASE_ATP"/>
    <property type="match status" value="1"/>
</dbReference>
<dbReference type="InterPro" id="IPR017441">
    <property type="entry name" value="Protein_kinase_ATP_BS"/>
</dbReference>
<keyword evidence="6" id="KW-0129">CBS domain</keyword>
<comment type="caution">
    <text evidence="11">The sequence shown here is derived from an EMBL/GenBank/DDBJ whole genome shotgun (WGS) entry which is preliminary data.</text>
</comment>
<feature type="region of interest" description="Disordered" evidence="8">
    <location>
        <begin position="104"/>
        <end position="133"/>
    </location>
</feature>
<feature type="region of interest" description="Disordered" evidence="8">
    <location>
        <begin position="774"/>
        <end position="798"/>
    </location>
</feature>
<dbReference type="PROSITE" id="PS00108">
    <property type="entry name" value="PROTEIN_KINASE_ST"/>
    <property type="match status" value="1"/>
</dbReference>